<feature type="domain" description="Ion transport" evidence="8">
    <location>
        <begin position="158"/>
        <end position="380"/>
    </location>
</feature>
<dbReference type="Proteomes" id="UP000053237">
    <property type="component" value="Unassembled WGS sequence"/>
</dbReference>
<dbReference type="STRING" id="65357.A0A024G494"/>
<dbReference type="InterPro" id="IPR005821">
    <property type="entry name" value="Ion_trans_dom"/>
</dbReference>
<dbReference type="Pfam" id="PF00520">
    <property type="entry name" value="Ion_trans"/>
    <property type="match status" value="2"/>
</dbReference>
<name>A0A024G494_9STRA</name>
<feature type="transmembrane region" description="Helical" evidence="7">
    <location>
        <begin position="525"/>
        <end position="545"/>
    </location>
</feature>
<evidence type="ECO:0000256" key="5">
    <source>
        <dbReference type="SAM" id="Coils"/>
    </source>
</evidence>
<feature type="transmembrane region" description="Helical" evidence="7">
    <location>
        <begin position="154"/>
        <end position="172"/>
    </location>
</feature>
<feature type="compositionally biased region" description="Polar residues" evidence="6">
    <location>
        <begin position="1"/>
        <end position="11"/>
    </location>
</feature>
<feature type="region of interest" description="Disordered" evidence="6">
    <location>
        <begin position="1"/>
        <end position="24"/>
    </location>
</feature>
<dbReference type="Gene3D" id="1.10.287.70">
    <property type="match status" value="2"/>
</dbReference>
<dbReference type="SUPFAM" id="SSF47473">
    <property type="entry name" value="EF-hand"/>
    <property type="match status" value="1"/>
</dbReference>
<comment type="subcellular location">
    <subcellularLocation>
        <location evidence="1">Membrane</location>
        <topology evidence="1">Multi-pass membrane protein</topology>
    </subcellularLocation>
</comment>
<dbReference type="GO" id="GO:0005216">
    <property type="term" value="F:monoatomic ion channel activity"/>
    <property type="evidence" value="ECO:0007669"/>
    <property type="project" value="InterPro"/>
</dbReference>
<dbReference type="OrthoDB" id="10068803at2759"/>
<dbReference type="InParanoid" id="A0A024G494"/>
<dbReference type="SUPFAM" id="SSF81324">
    <property type="entry name" value="Voltage-gated potassium channels"/>
    <property type="match status" value="2"/>
</dbReference>
<dbReference type="AlphaFoldDB" id="A0A024G494"/>
<dbReference type="GO" id="GO:0016020">
    <property type="term" value="C:membrane"/>
    <property type="evidence" value="ECO:0007669"/>
    <property type="project" value="UniProtKB-SubCell"/>
</dbReference>
<evidence type="ECO:0000256" key="4">
    <source>
        <dbReference type="ARBA" id="ARBA00023136"/>
    </source>
</evidence>
<feature type="transmembrane region" description="Helical" evidence="7">
    <location>
        <begin position="657"/>
        <end position="678"/>
    </location>
</feature>
<feature type="transmembrane region" description="Helical" evidence="7">
    <location>
        <begin position="350"/>
        <end position="373"/>
    </location>
</feature>
<feature type="domain" description="Ion transport" evidence="8">
    <location>
        <begin position="531"/>
        <end position="774"/>
    </location>
</feature>
<feature type="transmembrane region" description="Helical" evidence="7">
    <location>
        <begin position="742"/>
        <end position="765"/>
    </location>
</feature>
<feature type="transmembrane region" description="Helical" evidence="7">
    <location>
        <begin position="593"/>
        <end position="610"/>
    </location>
</feature>
<dbReference type="InterPro" id="IPR011992">
    <property type="entry name" value="EF-hand-dom_pair"/>
</dbReference>
<evidence type="ECO:0000256" key="7">
    <source>
        <dbReference type="SAM" id="Phobius"/>
    </source>
</evidence>
<keyword evidence="5" id="KW-0175">Coiled coil</keyword>
<keyword evidence="4 7" id="KW-0472">Membrane</keyword>
<keyword evidence="3 7" id="KW-1133">Transmembrane helix</keyword>
<feature type="transmembrane region" description="Helical" evidence="7">
    <location>
        <begin position="184"/>
        <end position="203"/>
    </location>
</feature>
<protein>
    <recommendedName>
        <fullName evidence="8">Ion transport domain-containing protein</fullName>
    </recommendedName>
</protein>
<proteinExistence type="predicted"/>
<sequence>MTQSSWDPVTNRSKRQVQESTPLLPPYHTAIAPSYFPMEHSDPPGTNPNLVSKPSISQFKIRFDVVVLENQRKWRRLNELNEENSTAKDMAREVQHEFTLSCVKQPHSAPPVQSKADKDLIAASFIRDALHARKLGYRLDVPALYMHDLFHSSVYRLVYTIIGCISCSLAFFEKPTRAAGYIDYPFFWVDIICVFLFSLDVYIRWFVSSKTTKKRFISRQPWAYVRILMLCVTIMDIFAYIIVPQWNPYRFSRAFRPFFLITRRRNLRIIFGSCLRAVQKVLIVLLLLFCVLAFFGLVAFLLFSDLSDQVQAPYFASLSSSMYTVLLIHHSPPYLVQSMYPYYIQTEWSAVFFIIVVLLTNYFLAKLSIAVSYRSYRKYTEEMLFKRLQKRKAAMDAAFGVLSEDIDTQYTQRSGSLHRSNPPSRHLSLNNWIRVCGHLRPKWTEVEMTLIFNTIDVSQVGYLEQDDFYELCSFLSVQMEKNNDHNVNQLQFLSRWAIPFFGHHTRARVRSLLLYQINLFDKYPVVLAECIVGVIIALSIVQAVQVNNIELAFSVNKIWRSIGEALLWLFTAEIALKMYAFGRDFFHRPFCRLDFGIAFVGWIFYGITSFRDPPHISLIFYDLALAIRSLRVLKLLNLIHPFREILDTMHRIFPLMFQLFLVVFSVTYACGIFMQAFYGEALSQSFTKSMQSQAKAWFKVRSEFQMETFHETLVTLFNVATLSGWTMVMDAAHAITQSDRTIVFFFGFRILVSNILLPIVVGFLVESFTNNSKKNEVAKQTICSDMSPVKRSMSSPYGMDQYCEKIVTFKNELKTEESGNRDYRMKFERYASFVQAEMFEAVQNSDIKHLQSIVGAQESELFSQKRQIRELEKQIIELQTKIKAHETLISDGKNVRV</sequence>
<accession>A0A024G494</accession>
<feature type="transmembrane region" description="Helical" evidence="7">
    <location>
        <begin position="565"/>
        <end position="581"/>
    </location>
</feature>
<dbReference type="PANTHER" id="PTHR46726">
    <property type="entry name" value="TWO PORE CHANNEL 3"/>
    <property type="match status" value="1"/>
</dbReference>
<gene>
    <name evidence="9" type="ORF">BN9_021460</name>
</gene>
<evidence type="ECO:0000256" key="1">
    <source>
        <dbReference type="ARBA" id="ARBA00004141"/>
    </source>
</evidence>
<feature type="coiled-coil region" evidence="5">
    <location>
        <begin position="854"/>
        <end position="888"/>
    </location>
</feature>
<feature type="transmembrane region" description="Helical" evidence="7">
    <location>
        <begin position="223"/>
        <end position="243"/>
    </location>
</feature>
<keyword evidence="2 7" id="KW-0812">Transmembrane</keyword>
<keyword evidence="10" id="KW-1185">Reference proteome</keyword>
<feature type="transmembrane region" description="Helical" evidence="7">
    <location>
        <begin position="281"/>
        <end position="303"/>
    </location>
</feature>
<reference evidence="9 10" key="1">
    <citation type="submission" date="2012-05" db="EMBL/GenBank/DDBJ databases">
        <title>Recombination and specialization in a pathogen metapopulation.</title>
        <authorList>
            <person name="Gardiner A."/>
            <person name="Kemen E."/>
            <person name="Schultz-Larsen T."/>
            <person name="MacLean D."/>
            <person name="Van Oosterhout C."/>
            <person name="Jones J.D.G."/>
        </authorList>
    </citation>
    <scope>NUCLEOTIDE SEQUENCE [LARGE SCALE GENOMIC DNA]</scope>
    <source>
        <strain evidence="9 10">Ac Nc2</strain>
    </source>
</reference>
<dbReference type="Gene3D" id="1.20.120.350">
    <property type="entry name" value="Voltage-gated potassium channels. Chain C"/>
    <property type="match status" value="1"/>
</dbReference>
<evidence type="ECO:0000313" key="10">
    <source>
        <dbReference type="Proteomes" id="UP000053237"/>
    </source>
</evidence>
<organism evidence="9 10">
    <name type="scientific">Albugo candida</name>
    <dbReference type="NCBI Taxonomy" id="65357"/>
    <lineage>
        <taxon>Eukaryota</taxon>
        <taxon>Sar</taxon>
        <taxon>Stramenopiles</taxon>
        <taxon>Oomycota</taxon>
        <taxon>Peronosporomycetes</taxon>
        <taxon>Albuginales</taxon>
        <taxon>Albuginaceae</taxon>
        <taxon>Albugo</taxon>
    </lineage>
</organism>
<dbReference type="PANTHER" id="PTHR46726:SF1">
    <property type="entry name" value="TWO-PORE CALCIUM CHANNEL 3"/>
    <property type="match status" value="1"/>
</dbReference>
<dbReference type="EMBL" id="CAIX01000018">
    <property type="protein sequence ID" value="CCI41362.1"/>
    <property type="molecule type" value="Genomic_DNA"/>
</dbReference>
<evidence type="ECO:0000256" key="6">
    <source>
        <dbReference type="SAM" id="MobiDB-lite"/>
    </source>
</evidence>
<evidence type="ECO:0000259" key="8">
    <source>
        <dbReference type="Pfam" id="PF00520"/>
    </source>
</evidence>
<evidence type="ECO:0000256" key="3">
    <source>
        <dbReference type="ARBA" id="ARBA00022989"/>
    </source>
</evidence>
<dbReference type="InterPro" id="IPR027359">
    <property type="entry name" value="Volt_channel_dom_sf"/>
</dbReference>
<evidence type="ECO:0000256" key="2">
    <source>
        <dbReference type="ARBA" id="ARBA00022692"/>
    </source>
</evidence>
<feature type="transmembrane region" description="Helical" evidence="7">
    <location>
        <begin position="713"/>
        <end position="735"/>
    </location>
</feature>
<evidence type="ECO:0000313" key="9">
    <source>
        <dbReference type="EMBL" id="CCI41362.1"/>
    </source>
</evidence>
<comment type="caution">
    <text evidence="9">The sequence shown here is derived from an EMBL/GenBank/DDBJ whole genome shotgun (WGS) entry which is preliminary data.</text>
</comment>